<proteinExistence type="predicted"/>
<gene>
    <name evidence="1" type="ORF">vBRpoPV12_85</name>
</gene>
<keyword evidence="2" id="KW-1185">Reference proteome</keyword>
<reference evidence="1 2" key="1">
    <citation type="submission" date="2018-03" db="EMBL/GenBank/DDBJ databases">
        <title>Diverse roseophages infecting R. pomeroyi DSS-3.</title>
        <authorList>
            <person name="Zhan Y."/>
            <person name="Chen F."/>
            <person name="Wommack E.K."/>
            <person name="Nasko D."/>
        </authorList>
    </citation>
    <scope>NUCLEOTIDE SEQUENCE [LARGE SCALE GENOMIC DNA]</scope>
</reference>
<organism evidence="1 2">
    <name type="scientific">Ruegeria phage vB_RpoP-V12</name>
    <dbReference type="NCBI Taxonomy" id="2218611"/>
    <lineage>
        <taxon>Viruses</taxon>
        <taxon>Duplodnaviria</taxon>
        <taxon>Heunggongvirae</taxon>
        <taxon>Uroviricota</taxon>
        <taxon>Caudoviricetes</taxon>
        <taxon>Schitoviridae</taxon>
        <taxon>Rhodovirinae</taxon>
        <taxon>Aorunvirus</taxon>
        <taxon>Aorunvirus V12</taxon>
    </lineage>
</organism>
<sequence length="36" mass="4211">MMKPSVSSLMNQINKWREGVLRELAAKEMAEELFKD</sequence>
<name>A0A2Z4QF12_9CAUD</name>
<dbReference type="EMBL" id="MH015250">
    <property type="protein sequence ID" value="AWY08872.1"/>
    <property type="molecule type" value="Genomic_DNA"/>
</dbReference>
<dbReference type="Proteomes" id="UP000251856">
    <property type="component" value="Segment"/>
</dbReference>
<accession>A0A2Z4QF12</accession>
<evidence type="ECO:0000313" key="2">
    <source>
        <dbReference type="Proteomes" id="UP000251856"/>
    </source>
</evidence>
<evidence type="ECO:0000313" key="1">
    <source>
        <dbReference type="EMBL" id="AWY08872.1"/>
    </source>
</evidence>
<protein>
    <submittedName>
        <fullName evidence="1">Uncharacterized protein</fullName>
    </submittedName>
</protein>